<dbReference type="EMBL" id="JARAOO010000010">
    <property type="protein sequence ID" value="KAJ7952924.1"/>
    <property type="molecule type" value="Genomic_DNA"/>
</dbReference>
<evidence type="ECO:0000313" key="2">
    <source>
        <dbReference type="Proteomes" id="UP001163823"/>
    </source>
</evidence>
<reference evidence="1" key="1">
    <citation type="journal article" date="2023" name="Science">
        <title>Elucidation of the pathway for biosynthesis of saponin adjuvants from the soapbark tree.</title>
        <authorList>
            <person name="Reed J."/>
            <person name="Orme A."/>
            <person name="El-Demerdash A."/>
            <person name="Owen C."/>
            <person name="Martin L.B.B."/>
            <person name="Misra R.C."/>
            <person name="Kikuchi S."/>
            <person name="Rejzek M."/>
            <person name="Martin A.C."/>
            <person name="Harkess A."/>
            <person name="Leebens-Mack J."/>
            <person name="Louveau T."/>
            <person name="Stephenson M.J."/>
            <person name="Osbourn A."/>
        </authorList>
    </citation>
    <scope>NUCLEOTIDE SEQUENCE</scope>
    <source>
        <strain evidence="1">S10</strain>
    </source>
</reference>
<dbReference type="KEGG" id="qsa:O6P43_024688"/>
<proteinExistence type="predicted"/>
<gene>
    <name evidence="1" type="ORF">O6P43_024688</name>
</gene>
<organism evidence="1 2">
    <name type="scientific">Quillaja saponaria</name>
    <name type="common">Soap bark tree</name>
    <dbReference type="NCBI Taxonomy" id="32244"/>
    <lineage>
        <taxon>Eukaryota</taxon>
        <taxon>Viridiplantae</taxon>
        <taxon>Streptophyta</taxon>
        <taxon>Embryophyta</taxon>
        <taxon>Tracheophyta</taxon>
        <taxon>Spermatophyta</taxon>
        <taxon>Magnoliopsida</taxon>
        <taxon>eudicotyledons</taxon>
        <taxon>Gunneridae</taxon>
        <taxon>Pentapetalae</taxon>
        <taxon>rosids</taxon>
        <taxon>fabids</taxon>
        <taxon>Fabales</taxon>
        <taxon>Quillajaceae</taxon>
        <taxon>Quillaja</taxon>
    </lineage>
</organism>
<dbReference type="AlphaFoldDB" id="A0AAD7L7A7"/>
<dbReference type="Proteomes" id="UP001163823">
    <property type="component" value="Chromosome 10"/>
</dbReference>
<evidence type="ECO:0000313" key="1">
    <source>
        <dbReference type="EMBL" id="KAJ7952924.1"/>
    </source>
</evidence>
<comment type="caution">
    <text evidence="1">The sequence shown here is derived from an EMBL/GenBank/DDBJ whole genome shotgun (WGS) entry which is preliminary data.</text>
</comment>
<keyword evidence="2" id="KW-1185">Reference proteome</keyword>
<sequence length="132" mass="14516">MPPPMMGILTGSGVPHGGQLVIRDPQQHQQELLRFNNSGFEVGLVSGAGFTQMSGAAAAVVSSSLAFGCFDNLHQMHPKRQSIILIPICLSFRNSSEFFLVLYIMTSVQITRENPRVHFAPFIFNVIKKGRT</sequence>
<name>A0AAD7L7A7_QUISA</name>
<accession>A0AAD7L7A7</accession>
<protein>
    <submittedName>
        <fullName evidence="1">LOB domain-containing protein 36-like</fullName>
    </submittedName>
</protein>